<evidence type="ECO:0000313" key="2">
    <source>
        <dbReference type="Proteomes" id="UP001322138"/>
    </source>
</evidence>
<dbReference type="PANTHER" id="PTHR36847:SF1">
    <property type="entry name" value="AMIDOLIGASE ENZYME"/>
    <property type="match status" value="1"/>
</dbReference>
<evidence type="ECO:0000313" key="1">
    <source>
        <dbReference type="EMBL" id="KAK4639857.1"/>
    </source>
</evidence>
<keyword evidence="2" id="KW-1185">Reference proteome</keyword>
<organism evidence="1 2">
    <name type="scientific">Podospora bellae-mahoneyi</name>
    <dbReference type="NCBI Taxonomy" id="2093777"/>
    <lineage>
        <taxon>Eukaryota</taxon>
        <taxon>Fungi</taxon>
        <taxon>Dikarya</taxon>
        <taxon>Ascomycota</taxon>
        <taxon>Pezizomycotina</taxon>
        <taxon>Sordariomycetes</taxon>
        <taxon>Sordariomycetidae</taxon>
        <taxon>Sordariales</taxon>
        <taxon>Podosporaceae</taxon>
        <taxon>Podospora</taxon>
    </lineage>
</organism>
<sequence length="359" mass="39211">MTSGMLSWNTPLYIIAITQILTFSYSIMNQAANPTPTLRFGLEIELLLGPRKKGPSHSSWKSLAKDLSKRLAKAGIPNHVNDSNDKSAHNYREWSITQEVTIPSQPGKNLWGIELVSPVLSPLSTNFSPTLAIIFSLLHTHYTVFPSPHCSTHVHLSQSYPSPFTPFDLASLAKSCLYFEASLDRLFPSSRGEGYWCQSNRLNPALAGLILGECMSVIDGAYQDGDGVVEAMNLFPKESAYARAHGWKKDRVRGKVYKWDFTGMLSAPVNKGERQPRGTIEFRQPPGSVVAAEAEGYVILALAFTVGALAYGSSLRVETVGDSEHGGSMEELWALLVAGGSVLGWDSLGEVEGFFARVV</sequence>
<dbReference type="PANTHER" id="PTHR36847">
    <property type="entry name" value="AMIDOLIGASE ENZYME"/>
    <property type="match status" value="1"/>
</dbReference>
<comment type="caution">
    <text evidence="1">The sequence shown here is derived from an EMBL/GenBank/DDBJ whole genome shotgun (WGS) entry which is preliminary data.</text>
</comment>
<dbReference type="GeneID" id="87901193"/>
<proteinExistence type="predicted"/>
<accession>A0ABR0F974</accession>
<dbReference type="InterPro" id="IPR022025">
    <property type="entry name" value="Amidoligase_2"/>
</dbReference>
<reference evidence="1 2" key="1">
    <citation type="journal article" date="2023" name="bioRxiv">
        <title>High-quality genome assemblies of four members of thePodospora anserinaspecies complex.</title>
        <authorList>
            <person name="Ament-Velasquez S.L."/>
            <person name="Vogan A.A."/>
            <person name="Wallerman O."/>
            <person name="Hartmann F."/>
            <person name="Gautier V."/>
            <person name="Silar P."/>
            <person name="Giraud T."/>
            <person name="Johannesson H."/>
        </authorList>
    </citation>
    <scope>NUCLEOTIDE SEQUENCE [LARGE SCALE GENOMIC DNA]</scope>
    <source>
        <strain evidence="1 2">CBS 112042</strain>
    </source>
</reference>
<name>A0ABR0F974_9PEZI</name>
<dbReference type="Proteomes" id="UP001322138">
    <property type="component" value="Unassembled WGS sequence"/>
</dbReference>
<dbReference type="RefSeq" id="XP_062728833.1">
    <property type="nucleotide sequence ID" value="XM_062881711.1"/>
</dbReference>
<evidence type="ECO:0008006" key="3">
    <source>
        <dbReference type="Google" id="ProtNLM"/>
    </source>
</evidence>
<protein>
    <recommendedName>
        <fullName evidence="3">Amidoligase enzyme</fullName>
    </recommendedName>
</protein>
<dbReference type="EMBL" id="JAFFGZ010000009">
    <property type="protein sequence ID" value="KAK4639857.1"/>
    <property type="molecule type" value="Genomic_DNA"/>
</dbReference>
<dbReference type="Pfam" id="PF12224">
    <property type="entry name" value="Amidoligase_2"/>
    <property type="match status" value="1"/>
</dbReference>
<gene>
    <name evidence="1" type="ORF">QC761_701220</name>
</gene>